<comment type="caution">
    <text evidence="1">The sequence shown here is derived from an EMBL/GenBank/DDBJ whole genome shotgun (WGS) entry which is preliminary data.</text>
</comment>
<evidence type="ECO:0000313" key="1">
    <source>
        <dbReference type="EMBL" id="GIY37058.1"/>
    </source>
</evidence>
<reference evidence="1 2" key="1">
    <citation type="submission" date="2021-06" db="EMBL/GenBank/DDBJ databases">
        <title>Caerostris darwini draft genome.</title>
        <authorList>
            <person name="Kono N."/>
            <person name="Arakawa K."/>
        </authorList>
    </citation>
    <scope>NUCLEOTIDE SEQUENCE [LARGE SCALE GENOMIC DNA]</scope>
</reference>
<dbReference type="EMBL" id="BPLQ01008398">
    <property type="protein sequence ID" value="GIY37058.1"/>
    <property type="molecule type" value="Genomic_DNA"/>
</dbReference>
<sequence length="99" mass="11037">MDSLEGILCLGIFNVACPRWRHPIVRKNQCDHLSQQFNFISSRSPIPVTSGFEQDSGLVSQLWRVWPDDFIGSVASQGILRVKCGLVRRVSGKSMATCT</sequence>
<protein>
    <submittedName>
        <fullName evidence="1">Uncharacterized protein</fullName>
    </submittedName>
</protein>
<dbReference type="Proteomes" id="UP001054837">
    <property type="component" value="Unassembled WGS sequence"/>
</dbReference>
<organism evidence="1 2">
    <name type="scientific">Caerostris darwini</name>
    <dbReference type="NCBI Taxonomy" id="1538125"/>
    <lineage>
        <taxon>Eukaryota</taxon>
        <taxon>Metazoa</taxon>
        <taxon>Ecdysozoa</taxon>
        <taxon>Arthropoda</taxon>
        <taxon>Chelicerata</taxon>
        <taxon>Arachnida</taxon>
        <taxon>Araneae</taxon>
        <taxon>Araneomorphae</taxon>
        <taxon>Entelegynae</taxon>
        <taxon>Araneoidea</taxon>
        <taxon>Araneidae</taxon>
        <taxon>Caerostris</taxon>
    </lineage>
</organism>
<proteinExistence type="predicted"/>
<evidence type="ECO:0000313" key="2">
    <source>
        <dbReference type="Proteomes" id="UP001054837"/>
    </source>
</evidence>
<accession>A0AAV4SRK7</accession>
<keyword evidence="2" id="KW-1185">Reference proteome</keyword>
<gene>
    <name evidence="1" type="ORF">CDAR_387751</name>
</gene>
<dbReference type="AlphaFoldDB" id="A0AAV4SRK7"/>
<name>A0AAV4SRK7_9ARAC</name>